<comment type="cofactor">
    <cofactor evidence="1">
        <name>Cu(2+)</name>
        <dbReference type="ChEBI" id="CHEBI:29036"/>
    </cofactor>
</comment>
<evidence type="ECO:0000256" key="9">
    <source>
        <dbReference type="ARBA" id="ARBA00048233"/>
    </source>
</evidence>
<keyword evidence="6" id="KW-0186">Copper</keyword>
<reference evidence="12" key="1">
    <citation type="submission" date="2022-11" db="EMBL/GenBank/DDBJ databases">
        <authorList>
            <person name="Petersen C."/>
        </authorList>
    </citation>
    <scope>NUCLEOTIDE SEQUENCE</scope>
    <source>
        <strain evidence="12">IBT 30761</strain>
    </source>
</reference>
<dbReference type="OrthoDB" id="1658288at2759"/>
<evidence type="ECO:0000256" key="8">
    <source>
        <dbReference type="ARBA" id="ARBA00023101"/>
    </source>
</evidence>
<dbReference type="Gene3D" id="2.60.310.20">
    <property type="match status" value="1"/>
</dbReference>
<evidence type="ECO:0000256" key="5">
    <source>
        <dbReference type="ARBA" id="ARBA00023002"/>
    </source>
</evidence>
<dbReference type="PRINTS" id="PR00092">
    <property type="entry name" value="TYROSINASE"/>
</dbReference>
<evidence type="ECO:0000259" key="11">
    <source>
        <dbReference type="PROSITE" id="PS51304"/>
    </source>
</evidence>
<dbReference type="InterPro" id="IPR008922">
    <property type="entry name" value="Di-copper_centre_dom_sf"/>
</dbReference>
<dbReference type="Pfam" id="PF00264">
    <property type="entry name" value="Tyrosinase"/>
    <property type="match status" value="1"/>
</dbReference>
<evidence type="ECO:0000256" key="1">
    <source>
        <dbReference type="ARBA" id="ARBA00001973"/>
    </source>
</evidence>
<dbReference type="PANTHER" id="PTHR11474">
    <property type="entry name" value="TYROSINASE FAMILY MEMBER"/>
    <property type="match status" value="1"/>
</dbReference>
<accession>A0A9W9FEI0</accession>
<dbReference type="PROSITE" id="PS51304">
    <property type="entry name" value="GALECTIN"/>
    <property type="match status" value="1"/>
</dbReference>
<organism evidence="12 13">
    <name type="scientific">Penicillium argentinense</name>
    <dbReference type="NCBI Taxonomy" id="1131581"/>
    <lineage>
        <taxon>Eukaryota</taxon>
        <taxon>Fungi</taxon>
        <taxon>Dikarya</taxon>
        <taxon>Ascomycota</taxon>
        <taxon>Pezizomycotina</taxon>
        <taxon>Eurotiomycetes</taxon>
        <taxon>Eurotiomycetidae</taxon>
        <taxon>Eurotiales</taxon>
        <taxon>Aspergillaceae</taxon>
        <taxon>Penicillium</taxon>
    </lineage>
</organism>
<evidence type="ECO:0000256" key="2">
    <source>
        <dbReference type="ARBA" id="ARBA00009928"/>
    </source>
</evidence>
<keyword evidence="4" id="KW-0479">Metal-binding</keyword>
<keyword evidence="8" id="KW-0470">Melanin biosynthesis</keyword>
<dbReference type="RefSeq" id="XP_056474253.1">
    <property type="nucleotide sequence ID" value="XM_056618094.1"/>
</dbReference>
<dbReference type="Gene3D" id="2.60.120.200">
    <property type="match status" value="1"/>
</dbReference>
<dbReference type="AlphaFoldDB" id="A0A9W9FEI0"/>
<evidence type="ECO:0000256" key="3">
    <source>
        <dbReference type="ARBA" id="ARBA00011906"/>
    </source>
</evidence>
<dbReference type="GO" id="GO:0030246">
    <property type="term" value="F:carbohydrate binding"/>
    <property type="evidence" value="ECO:0007669"/>
    <property type="project" value="InterPro"/>
</dbReference>
<dbReference type="PROSITE" id="PS00497">
    <property type="entry name" value="TYROSINASE_1"/>
    <property type="match status" value="1"/>
</dbReference>
<comment type="caution">
    <text evidence="12">The sequence shown here is derived from an EMBL/GenBank/DDBJ whole genome shotgun (WGS) entry which is preliminary data.</text>
</comment>
<dbReference type="GO" id="GO:0042438">
    <property type="term" value="P:melanin biosynthetic process"/>
    <property type="evidence" value="ECO:0007669"/>
    <property type="project" value="UniProtKB-KW"/>
</dbReference>
<reference evidence="12" key="2">
    <citation type="journal article" date="2023" name="IMA Fungus">
        <title>Comparative genomic study of the Penicillium genus elucidates a diverse pangenome and 15 lateral gene transfer events.</title>
        <authorList>
            <person name="Petersen C."/>
            <person name="Sorensen T."/>
            <person name="Nielsen M.R."/>
            <person name="Sondergaard T.E."/>
            <person name="Sorensen J.L."/>
            <person name="Fitzpatrick D.A."/>
            <person name="Frisvad J.C."/>
            <person name="Nielsen K.L."/>
        </authorList>
    </citation>
    <scope>NUCLEOTIDE SEQUENCE</scope>
    <source>
        <strain evidence="12">IBT 30761</strain>
    </source>
</reference>
<dbReference type="GeneID" id="81357073"/>
<evidence type="ECO:0000256" key="10">
    <source>
        <dbReference type="ARBA" id="ARBA00048881"/>
    </source>
</evidence>
<keyword evidence="7" id="KW-0503">Monooxygenase</keyword>
<dbReference type="GO" id="GO:0046872">
    <property type="term" value="F:metal ion binding"/>
    <property type="evidence" value="ECO:0007669"/>
    <property type="project" value="UniProtKB-KW"/>
</dbReference>
<dbReference type="InterPro" id="IPR041640">
    <property type="entry name" value="Tyrosinase_C"/>
</dbReference>
<dbReference type="PROSITE" id="PS00498">
    <property type="entry name" value="TYROSINASE_2"/>
    <property type="match status" value="1"/>
</dbReference>
<dbReference type="InterPro" id="IPR013320">
    <property type="entry name" value="ConA-like_dom_sf"/>
</dbReference>
<comment type="catalytic activity">
    <reaction evidence="9">
        <text>2 L-dopa + O2 = 2 L-dopaquinone + 2 H2O</text>
        <dbReference type="Rhea" id="RHEA:34287"/>
        <dbReference type="ChEBI" id="CHEBI:15377"/>
        <dbReference type="ChEBI" id="CHEBI:15379"/>
        <dbReference type="ChEBI" id="CHEBI:57504"/>
        <dbReference type="ChEBI" id="CHEBI:57924"/>
        <dbReference type="EC" id="1.14.18.1"/>
    </reaction>
</comment>
<dbReference type="Pfam" id="PF00337">
    <property type="entry name" value="Gal-bind_lectin"/>
    <property type="match status" value="1"/>
</dbReference>
<keyword evidence="13" id="KW-1185">Reference proteome</keyword>
<name>A0A9W9FEI0_9EURO</name>
<gene>
    <name evidence="12" type="ORF">N7532_005600</name>
</gene>
<evidence type="ECO:0000256" key="6">
    <source>
        <dbReference type="ARBA" id="ARBA00023008"/>
    </source>
</evidence>
<dbReference type="SUPFAM" id="SSF48056">
    <property type="entry name" value="Di-copper centre-containing domain"/>
    <property type="match status" value="1"/>
</dbReference>
<sequence>MSTSDHKYYPINGIPVNNVEASQLGPEVQVPIRHEIDSWSKDPVNEKQVKLFVMALARFQKIDPLERDSYFQIAGIHGQPNVPWDEPIDKKDAEGLGYCTHNNILFPIWHRAYLALYEQRLYEIMIQEIVPNFAKELRPQWKEAAEEWRLPFWDWGVSTSVPDLAKYPYTLVPTADGTGEERIPNPLFQFVMPNNQPMSTAGMDSFKDPWVDNGEMLFFGECIGTSRWPDEGENASGTNTWKYGVVNNLKVQETLKAPVWLNESKYGQPAEMVYRLLTTPMEYSTFATTAQLTDQQDITNDINLEYIHNNIHGWVGGPLNGHMSQIPVATFDPLFWLHHCNIDRIFALWQALNPDKWFEKAKVNKFFQETIGLPEGSDITPDTKLRPFHKDTAGAVMTPKDVRWPYKLGYNYPELQTWKYKPEGYTSSTFQSELRKTVNELYGMSRQQLIDATHNIKGVEYLEDGSKSSDYSFSVRYRKYGLGGDPFWIRIYLSDDINKQNPTKDLITEVYNFSQRPETNSGKLACGNCKGQQKANIKSTASISLTPILITLLKSGKDLASLAKDDVLKYIRERAYWRVFRAGKEVPSYEVDKLDLEIIGSTNDSTVYNDATKPPKLENFKKEPTISGGPGGALNPSLQQPVTVAPPAVPAIPKAGLRVGSHLPFKETLKADGVVIVDSSGLNLTPWKGSGIDNTQLSLHEGKNGDGNTLFLISMRRAENQIVFNTKIDDKFGKEVRVSLENRFKGKTPSILIHDQGDGYEVFIDWRHVLFFEKRAEGKTAQSISYSVNQGQTPVWSSDLKVKVYASMREVFHH</sequence>
<dbReference type="GO" id="GO:0004503">
    <property type="term" value="F:tyrosinase activity"/>
    <property type="evidence" value="ECO:0007669"/>
    <property type="project" value="UniProtKB-EC"/>
</dbReference>
<dbReference type="EMBL" id="JAPQKI010000005">
    <property type="protein sequence ID" value="KAJ5098599.1"/>
    <property type="molecule type" value="Genomic_DNA"/>
</dbReference>
<dbReference type="PANTHER" id="PTHR11474:SF76">
    <property type="entry name" value="SHKT DOMAIN-CONTAINING PROTEIN"/>
    <property type="match status" value="1"/>
</dbReference>
<dbReference type="InterPro" id="IPR002227">
    <property type="entry name" value="Tyrosinase_Cu-bd"/>
</dbReference>
<dbReference type="Pfam" id="PF18132">
    <property type="entry name" value="Tyrosinase_C"/>
    <property type="match status" value="1"/>
</dbReference>
<dbReference type="InterPro" id="IPR001079">
    <property type="entry name" value="Galectin_CRD"/>
</dbReference>
<evidence type="ECO:0000313" key="13">
    <source>
        <dbReference type="Proteomes" id="UP001149074"/>
    </source>
</evidence>
<evidence type="ECO:0000313" key="12">
    <source>
        <dbReference type="EMBL" id="KAJ5098599.1"/>
    </source>
</evidence>
<keyword evidence="5" id="KW-0560">Oxidoreductase</keyword>
<comment type="similarity">
    <text evidence="2">Belongs to the tyrosinase family.</text>
</comment>
<dbReference type="Gene3D" id="1.10.1280.10">
    <property type="entry name" value="Di-copper center containing domain from catechol oxidase"/>
    <property type="match status" value="1"/>
</dbReference>
<dbReference type="SUPFAM" id="SSF49899">
    <property type="entry name" value="Concanavalin A-like lectins/glucanases"/>
    <property type="match status" value="1"/>
</dbReference>
<feature type="domain" description="Galectin" evidence="11">
    <location>
        <begin position="649"/>
        <end position="801"/>
    </location>
</feature>
<comment type="catalytic activity">
    <reaction evidence="10">
        <text>L-tyrosine + O2 = L-dopaquinone + H2O</text>
        <dbReference type="Rhea" id="RHEA:18117"/>
        <dbReference type="ChEBI" id="CHEBI:15377"/>
        <dbReference type="ChEBI" id="CHEBI:15379"/>
        <dbReference type="ChEBI" id="CHEBI:57924"/>
        <dbReference type="ChEBI" id="CHEBI:58315"/>
        <dbReference type="EC" id="1.14.18.1"/>
    </reaction>
</comment>
<evidence type="ECO:0000256" key="4">
    <source>
        <dbReference type="ARBA" id="ARBA00022723"/>
    </source>
</evidence>
<proteinExistence type="inferred from homology"/>
<dbReference type="Proteomes" id="UP001149074">
    <property type="component" value="Unassembled WGS sequence"/>
</dbReference>
<evidence type="ECO:0000256" key="7">
    <source>
        <dbReference type="ARBA" id="ARBA00023033"/>
    </source>
</evidence>
<dbReference type="InterPro" id="IPR050316">
    <property type="entry name" value="Tyrosinase/Hemocyanin"/>
</dbReference>
<protein>
    <recommendedName>
        <fullName evidence="3">tyrosinase</fullName>
        <ecNumber evidence="3">1.14.18.1</ecNumber>
    </recommendedName>
</protein>
<dbReference type="EC" id="1.14.18.1" evidence="3"/>